<dbReference type="PANTHER" id="PTHR28036">
    <property type="entry name" value="DASH COMPLEX SUBUNIT DAD2"/>
    <property type="match status" value="1"/>
</dbReference>
<keyword evidence="11" id="KW-0159">Chromosome partition</keyword>
<protein>
    <recommendedName>
        <fullName evidence="5">DASH complex subunit DAD2</fullName>
    </recommendedName>
    <alternativeName>
        <fullName evidence="17">Outer kinetochore protein DAD2</fullName>
    </alternativeName>
</protein>
<keyword evidence="7" id="KW-0963">Cytoplasm</keyword>
<dbReference type="OMA" id="MGSWQGV"/>
<feature type="region of interest" description="Disordered" evidence="18">
    <location>
        <begin position="107"/>
        <end position="129"/>
    </location>
</feature>
<accession>A0A095C133</accession>
<dbReference type="GO" id="GO:0000278">
    <property type="term" value="P:mitotic cell cycle"/>
    <property type="evidence" value="ECO:0007669"/>
    <property type="project" value="InterPro"/>
</dbReference>
<dbReference type="KEGG" id="cdeu:CNBG_0245"/>
<evidence type="ECO:0000256" key="17">
    <source>
        <dbReference type="ARBA" id="ARBA00030568"/>
    </source>
</evidence>
<evidence type="ECO:0000256" key="6">
    <source>
        <dbReference type="ARBA" id="ARBA00022454"/>
    </source>
</evidence>
<dbReference type="OrthoDB" id="3230169at2759"/>
<evidence type="ECO:0000256" key="7">
    <source>
        <dbReference type="ARBA" id="ARBA00022490"/>
    </source>
</evidence>
<keyword evidence="9" id="KW-0493">Microtubule</keyword>
<dbReference type="GO" id="GO:0044732">
    <property type="term" value="C:mitotic spindle pole body"/>
    <property type="evidence" value="ECO:0007669"/>
    <property type="project" value="TreeGrafter"/>
</dbReference>
<dbReference type="PANTHER" id="PTHR28036:SF1">
    <property type="entry name" value="DASH COMPLEX SUBUNIT DAD2"/>
    <property type="match status" value="1"/>
</dbReference>
<keyword evidence="16" id="KW-0137">Centromere</keyword>
<proteinExistence type="inferred from homology"/>
<evidence type="ECO:0000256" key="18">
    <source>
        <dbReference type="SAM" id="MobiDB-lite"/>
    </source>
</evidence>
<dbReference type="InterPro" id="IPR013963">
    <property type="entry name" value="DASH_Dad2"/>
</dbReference>
<reference evidence="19 20" key="2">
    <citation type="journal article" date="2018" name="Proc. Natl. Acad. Sci.">
        <title>RNAi is a critical determinant of centromere evolution in closely related fungi.</title>
        <authorList>
            <person name="Yadav V."/>
            <person name="Sun S."/>
            <person name="Billmyre R.B."/>
            <person name="Thimmappa B.C."/>
            <person name="Shea T."/>
            <person name="Lintner R."/>
            <person name="Bakkeren G."/>
            <person name="Cuomo C.A."/>
            <person name="Heitman J."/>
            <person name="Sanyal K."/>
        </authorList>
    </citation>
    <scope>NUCLEOTIDE SEQUENCE [LARGE SCALE GENOMIC DNA]</scope>
    <source>
        <strain evidence="19 20">R265</strain>
    </source>
</reference>
<comment type="subcellular location">
    <subcellularLocation>
        <location evidence="3">Chromosome</location>
        <location evidence="3">Centromere</location>
        <location evidence="3">Kinetochore</location>
    </subcellularLocation>
    <subcellularLocation>
        <location evidence="2">Cytoplasm</location>
        <location evidence="2">Cytoskeleton</location>
        <location evidence="2">Spindle</location>
    </subcellularLocation>
    <subcellularLocation>
        <location evidence="1">Nucleus</location>
    </subcellularLocation>
</comment>
<evidence type="ECO:0000256" key="4">
    <source>
        <dbReference type="ARBA" id="ARBA00005501"/>
    </source>
</evidence>
<dbReference type="GeneID" id="88176490"/>
<organism evidence="19 20">
    <name type="scientific">Cryptococcus deuterogattii (strain R265)</name>
    <name type="common">Cryptococcus gattii VGII (strain R265)</name>
    <dbReference type="NCBI Taxonomy" id="294750"/>
    <lineage>
        <taxon>Eukaryota</taxon>
        <taxon>Fungi</taxon>
        <taxon>Dikarya</taxon>
        <taxon>Basidiomycota</taxon>
        <taxon>Agaricomycotina</taxon>
        <taxon>Tremellomycetes</taxon>
        <taxon>Tremellales</taxon>
        <taxon>Cryptococcaceae</taxon>
        <taxon>Cryptococcus</taxon>
        <taxon>Cryptococcus gattii species complex</taxon>
    </lineage>
</organism>
<dbReference type="Proteomes" id="UP000029445">
    <property type="component" value="Chromosome 4"/>
</dbReference>
<evidence type="ECO:0000256" key="11">
    <source>
        <dbReference type="ARBA" id="ARBA00022829"/>
    </source>
</evidence>
<name>A0A095C133_CRYD2</name>
<dbReference type="GO" id="GO:0042729">
    <property type="term" value="C:DASH complex"/>
    <property type="evidence" value="ECO:0007669"/>
    <property type="project" value="InterPro"/>
</dbReference>
<comment type="similarity">
    <text evidence="4">Belongs to the DASH complex DAD2 family.</text>
</comment>
<evidence type="ECO:0000256" key="9">
    <source>
        <dbReference type="ARBA" id="ARBA00022701"/>
    </source>
</evidence>
<evidence type="ECO:0000256" key="16">
    <source>
        <dbReference type="ARBA" id="ARBA00023328"/>
    </source>
</evidence>
<keyword evidence="8" id="KW-0132">Cell division</keyword>
<keyword evidence="13" id="KW-0206">Cytoskeleton</keyword>
<keyword evidence="10" id="KW-0498">Mitosis</keyword>
<evidence type="ECO:0000256" key="14">
    <source>
        <dbReference type="ARBA" id="ARBA00023242"/>
    </source>
</evidence>
<evidence type="ECO:0000256" key="3">
    <source>
        <dbReference type="ARBA" id="ARBA00004629"/>
    </source>
</evidence>
<dbReference type="VEuPathDB" id="FungiDB:CNBG_0245"/>
<keyword evidence="20" id="KW-1185">Reference proteome</keyword>
<dbReference type="GO" id="GO:0051301">
    <property type="term" value="P:cell division"/>
    <property type="evidence" value="ECO:0007669"/>
    <property type="project" value="UniProtKB-KW"/>
</dbReference>
<evidence type="ECO:0000313" key="19">
    <source>
        <dbReference type="EMBL" id="KGB74407.1"/>
    </source>
</evidence>
<evidence type="ECO:0000256" key="8">
    <source>
        <dbReference type="ARBA" id="ARBA00022618"/>
    </source>
</evidence>
<dbReference type="RefSeq" id="XP_062880406.1">
    <property type="nucleotide sequence ID" value="XM_063024336.1"/>
</dbReference>
<keyword evidence="12" id="KW-0995">Kinetochore</keyword>
<dbReference type="Pfam" id="PF08654">
    <property type="entry name" value="DASH_Dad2"/>
    <property type="match status" value="1"/>
</dbReference>
<evidence type="ECO:0000256" key="13">
    <source>
        <dbReference type="ARBA" id="ARBA00023212"/>
    </source>
</evidence>
<dbReference type="EMBL" id="CP025762">
    <property type="protein sequence ID" value="KGB74407.1"/>
    <property type="molecule type" value="Genomic_DNA"/>
</dbReference>
<evidence type="ECO:0000256" key="12">
    <source>
        <dbReference type="ARBA" id="ARBA00022838"/>
    </source>
</evidence>
<gene>
    <name evidence="19" type="ORF">CNBG_0245</name>
</gene>
<keyword evidence="14" id="KW-0539">Nucleus</keyword>
<dbReference type="GO" id="GO:1990023">
    <property type="term" value="C:mitotic spindle midzone"/>
    <property type="evidence" value="ECO:0007669"/>
    <property type="project" value="TreeGrafter"/>
</dbReference>
<dbReference type="HOGENOM" id="CLU_1950323_0_0_1"/>
<dbReference type="AlphaFoldDB" id="A0A095C133"/>
<evidence type="ECO:0000256" key="2">
    <source>
        <dbReference type="ARBA" id="ARBA00004186"/>
    </source>
</evidence>
<dbReference type="GO" id="GO:0008608">
    <property type="term" value="P:attachment of spindle microtubules to kinetochore"/>
    <property type="evidence" value="ECO:0007669"/>
    <property type="project" value="TreeGrafter"/>
</dbReference>
<evidence type="ECO:0000256" key="1">
    <source>
        <dbReference type="ARBA" id="ARBA00004123"/>
    </source>
</evidence>
<sequence length="129" mass="14017">MSRPSIEMNLPPSLLNFYQKQQEYAGLQALREASADLVARAEKLAEMSNIMADGGEAIGGVLRNWPHVFSILSLFTAQMEKASGDRSRQEDEEDEEPLPCLVRLAYGGETPSVEGSAPTTTTASGKTKQ</sequence>
<evidence type="ECO:0000313" key="20">
    <source>
        <dbReference type="Proteomes" id="UP000029445"/>
    </source>
</evidence>
<evidence type="ECO:0000256" key="10">
    <source>
        <dbReference type="ARBA" id="ARBA00022776"/>
    </source>
</evidence>
<feature type="compositionally biased region" description="Polar residues" evidence="18">
    <location>
        <begin position="117"/>
        <end position="129"/>
    </location>
</feature>
<dbReference type="GO" id="GO:0005874">
    <property type="term" value="C:microtubule"/>
    <property type="evidence" value="ECO:0007669"/>
    <property type="project" value="UniProtKB-KW"/>
</dbReference>
<keyword evidence="15" id="KW-0131">Cell cycle</keyword>
<keyword evidence="6" id="KW-0158">Chromosome</keyword>
<evidence type="ECO:0000256" key="15">
    <source>
        <dbReference type="ARBA" id="ARBA00023306"/>
    </source>
</evidence>
<reference evidence="19 20" key="1">
    <citation type="journal article" date="2011" name="MBio">
        <title>Genome variation in Cryptococcus gattii, an emerging pathogen of immunocompetent hosts.</title>
        <authorList>
            <person name="D'Souza C.A."/>
            <person name="Kronstad J.W."/>
            <person name="Taylor G."/>
            <person name="Warren R."/>
            <person name="Yuen M."/>
            <person name="Hu G."/>
            <person name="Jung W.H."/>
            <person name="Sham A."/>
            <person name="Kidd S.E."/>
            <person name="Tangen K."/>
            <person name="Lee N."/>
            <person name="Zeilmaker T."/>
            <person name="Sawkins J."/>
            <person name="McVicker G."/>
            <person name="Shah S."/>
            <person name="Gnerre S."/>
            <person name="Griggs A."/>
            <person name="Zeng Q."/>
            <person name="Bartlett K."/>
            <person name="Li W."/>
            <person name="Wang X."/>
            <person name="Heitman J."/>
            <person name="Stajich J.E."/>
            <person name="Fraser J.A."/>
            <person name="Meyer W."/>
            <person name="Carter D."/>
            <person name="Schein J."/>
            <person name="Krzywinski M."/>
            <person name="Kwon-Chung K.J."/>
            <person name="Varma A."/>
            <person name="Wang J."/>
            <person name="Brunham R."/>
            <person name="Fyfe M."/>
            <person name="Ouellette B.F."/>
            <person name="Siddiqui A."/>
            <person name="Marra M."/>
            <person name="Jones S."/>
            <person name="Holt R."/>
            <person name="Birren B.W."/>
            <person name="Galagan J.E."/>
            <person name="Cuomo C.A."/>
        </authorList>
    </citation>
    <scope>NUCLEOTIDE SEQUENCE [LARGE SCALE GENOMIC DNA]</scope>
    <source>
        <strain evidence="19 20">R265</strain>
    </source>
</reference>
<evidence type="ECO:0000256" key="5">
    <source>
        <dbReference type="ARBA" id="ARBA00020260"/>
    </source>
</evidence>